<dbReference type="EnsemblMetazoa" id="GAUT009189-RA">
    <property type="protein sequence ID" value="GAUT009189-PA"/>
    <property type="gene ID" value="GAUT009189"/>
</dbReference>
<proteinExistence type="predicted"/>
<sequence length="152" mass="17361">MVVKKYNHWEDIIIIVYFGNGSYVVIRSNSLRHNIKILLHAVVCWNYIRKQKVLHHETDVKFGNNNSIHVNTGMNMQHKQPCALVLKGNVDFLTTKQERFTAITQLSMKYETQSIGTDVTETIGPNIPNANGNSTRFINAYFLGGFCSDELE</sequence>
<keyword evidence="2" id="KW-1185">Reference proteome</keyword>
<evidence type="ECO:0000313" key="1">
    <source>
        <dbReference type="EnsemblMetazoa" id="GAUT009189-PA"/>
    </source>
</evidence>
<dbReference type="Proteomes" id="UP000078200">
    <property type="component" value="Unassembled WGS sequence"/>
</dbReference>
<organism evidence="1 2">
    <name type="scientific">Glossina austeni</name>
    <name type="common">Savannah tsetse fly</name>
    <dbReference type="NCBI Taxonomy" id="7395"/>
    <lineage>
        <taxon>Eukaryota</taxon>
        <taxon>Metazoa</taxon>
        <taxon>Ecdysozoa</taxon>
        <taxon>Arthropoda</taxon>
        <taxon>Hexapoda</taxon>
        <taxon>Insecta</taxon>
        <taxon>Pterygota</taxon>
        <taxon>Neoptera</taxon>
        <taxon>Endopterygota</taxon>
        <taxon>Diptera</taxon>
        <taxon>Brachycera</taxon>
        <taxon>Muscomorpha</taxon>
        <taxon>Hippoboscoidea</taxon>
        <taxon>Glossinidae</taxon>
        <taxon>Glossina</taxon>
    </lineage>
</organism>
<reference evidence="1" key="1">
    <citation type="submission" date="2020-05" db="UniProtKB">
        <authorList>
            <consortium name="EnsemblMetazoa"/>
        </authorList>
    </citation>
    <scope>IDENTIFICATION</scope>
    <source>
        <strain evidence="1">TTRI</strain>
    </source>
</reference>
<accession>A0A1A9UMA6</accession>
<dbReference type="AlphaFoldDB" id="A0A1A9UMA6"/>
<evidence type="ECO:0000313" key="2">
    <source>
        <dbReference type="Proteomes" id="UP000078200"/>
    </source>
</evidence>
<dbReference type="VEuPathDB" id="VectorBase:GAUT009189"/>
<protein>
    <submittedName>
        <fullName evidence="1">Uncharacterized protein</fullName>
    </submittedName>
</protein>
<name>A0A1A9UMA6_GLOAU</name>